<gene>
    <name evidence="1" type="ORF">AYI68_g3075</name>
</gene>
<evidence type="ECO:0000313" key="1">
    <source>
        <dbReference type="EMBL" id="OLY82796.1"/>
    </source>
</evidence>
<protein>
    <submittedName>
        <fullName evidence="1">Uncharacterized protein</fullName>
    </submittedName>
</protein>
<proteinExistence type="predicted"/>
<dbReference type="EMBL" id="LSSL01001237">
    <property type="protein sequence ID" value="OLY82796.1"/>
    <property type="molecule type" value="Genomic_DNA"/>
</dbReference>
<sequence length="96" mass="10420">MLLYPMNPLSNRATGCVIGRILVYSVQWPISTPDSWLLVGITSSSSPIVESSSSRLQSPCGTISRFSKVLIVVSVDTDGTDTESTHFVNKSVITRM</sequence>
<organism evidence="1 2">
    <name type="scientific">Smittium mucronatum</name>
    <dbReference type="NCBI Taxonomy" id="133383"/>
    <lineage>
        <taxon>Eukaryota</taxon>
        <taxon>Fungi</taxon>
        <taxon>Fungi incertae sedis</taxon>
        <taxon>Zoopagomycota</taxon>
        <taxon>Kickxellomycotina</taxon>
        <taxon>Harpellomycetes</taxon>
        <taxon>Harpellales</taxon>
        <taxon>Legeriomycetaceae</taxon>
        <taxon>Smittium</taxon>
    </lineage>
</organism>
<comment type="caution">
    <text evidence="1">The sequence shown here is derived from an EMBL/GenBank/DDBJ whole genome shotgun (WGS) entry which is preliminary data.</text>
</comment>
<name>A0A1R0H0Y5_9FUNG</name>
<reference evidence="1 2" key="1">
    <citation type="journal article" date="2016" name="Mol. Biol. Evol.">
        <title>Genome-Wide Survey of Gut Fungi (Harpellales) Reveals the First Horizontally Transferred Ubiquitin Gene from a Mosquito Host.</title>
        <authorList>
            <person name="Wang Y."/>
            <person name="White M.M."/>
            <person name="Kvist S."/>
            <person name="Moncalvo J.M."/>
        </authorList>
    </citation>
    <scope>NUCLEOTIDE SEQUENCE [LARGE SCALE GENOMIC DNA]</scope>
    <source>
        <strain evidence="1 2">ALG-7-W6</strain>
    </source>
</reference>
<dbReference type="Proteomes" id="UP000187455">
    <property type="component" value="Unassembled WGS sequence"/>
</dbReference>
<dbReference type="AlphaFoldDB" id="A0A1R0H0Y5"/>
<evidence type="ECO:0000313" key="2">
    <source>
        <dbReference type="Proteomes" id="UP000187455"/>
    </source>
</evidence>
<keyword evidence="2" id="KW-1185">Reference proteome</keyword>
<accession>A0A1R0H0Y5</accession>